<dbReference type="GO" id="GO:0005384">
    <property type="term" value="F:manganese ion transmembrane transporter activity"/>
    <property type="evidence" value="ECO:0007669"/>
    <property type="project" value="TreeGrafter"/>
</dbReference>
<feature type="transmembrane region" description="Helical" evidence="7">
    <location>
        <begin position="253"/>
        <end position="283"/>
    </location>
</feature>
<dbReference type="PANTHER" id="PTHR11706">
    <property type="entry name" value="SOLUTE CARRIER PROTEIN FAMILY 11 MEMBER"/>
    <property type="match status" value="1"/>
</dbReference>
<dbReference type="PATRIC" id="fig|482957.22.peg.7076"/>
<dbReference type="KEGG" id="bur:Bcep18194_C6575"/>
<proteinExistence type="inferred from homology"/>
<evidence type="ECO:0000313" key="8">
    <source>
        <dbReference type="EMBL" id="ABB05625.1"/>
    </source>
</evidence>
<dbReference type="PANTHER" id="PTHR11706:SF33">
    <property type="entry name" value="NATURAL RESISTANCE-ASSOCIATED MACROPHAGE PROTEIN 2"/>
    <property type="match status" value="1"/>
</dbReference>
<dbReference type="GO" id="GO:0015086">
    <property type="term" value="F:cadmium ion transmembrane transporter activity"/>
    <property type="evidence" value="ECO:0007669"/>
    <property type="project" value="TreeGrafter"/>
</dbReference>
<evidence type="ECO:0000256" key="6">
    <source>
        <dbReference type="ARBA" id="ARBA00023136"/>
    </source>
</evidence>
<comment type="function">
    <text evidence="7">H(+)-stimulated, divalent metal cation uptake system.</text>
</comment>
<evidence type="ECO:0000313" key="9">
    <source>
        <dbReference type="Proteomes" id="UP000002705"/>
    </source>
</evidence>
<feature type="transmembrane region" description="Helical" evidence="7">
    <location>
        <begin position="70"/>
        <end position="89"/>
    </location>
</feature>
<dbReference type="GO" id="GO:0046872">
    <property type="term" value="F:metal ion binding"/>
    <property type="evidence" value="ECO:0007669"/>
    <property type="project" value="UniProtKB-UniRule"/>
</dbReference>
<name>Q39PJ1_BURL3</name>
<keyword evidence="7" id="KW-0406">Ion transport</keyword>
<dbReference type="GO" id="GO:0015293">
    <property type="term" value="F:symporter activity"/>
    <property type="evidence" value="ECO:0007669"/>
    <property type="project" value="UniProtKB-UniRule"/>
</dbReference>
<comment type="subcellular location">
    <subcellularLocation>
        <location evidence="7">Cell inner membrane</location>
        <topology evidence="7">Multi-pass membrane protein</topology>
    </subcellularLocation>
    <subcellularLocation>
        <location evidence="1">Membrane</location>
        <topology evidence="1">Multi-pass membrane protein</topology>
    </subcellularLocation>
</comment>
<dbReference type="AlphaFoldDB" id="Q39PJ1"/>
<keyword evidence="7" id="KW-1003">Cell membrane</keyword>
<keyword evidence="9" id="KW-1185">Reference proteome</keyword>
<evidence type="ECO:0000256" key="3">
    <source>
        <dbReference type="ARBA" id="ARBA00022692"/>
    </source>
</evidence>
<feature type="transmembrane region" description="Helical" evidence="7">
    <location>
        <begin position="213"/>
        <end position="233"/>
    </location>
</feature>
<dbReference type="EMBL" id="CP000150">
    <property type="protein sequence ID" value="ABB05625.1"/>
    <property type="molecule type" value="Genomic_DNA"/>
</dbReference>
<evidence type="ECO:0000256" key="2">
    <source>
        <dbReference type="ARBA" id="ARBA00022448"/>
    </source>
</evidence>
<sequence length="432" mass="45681">MNEAMIQAVVPKTLTEQTCSDIRETLAGRRRGARTVLSFAGPAVVASIAYMDPGNFATNIQAGAGYGYTLLWVVALANVVAMLFQSLSAKLGLVTGRNLAELCRDSLPRRWVIAMWGMSEVAAMATDLAEFVGGAIGVSLLLHLPMIPSMLITAAVTYGLLQFEKLGFRPLELAIAALIGVIGLSYLAELLIAPVHWPSVALHSVTPSIPDSNALTISVGIIGATVMPHVLFLHSGLTQNRVRPRNDRECSQLLAFSNVEVVVALGIAGLINMAMVIMASSAFHLGHADIASIETAWRTLTPLLGGAAAGLFLTALIASGISSSVVGTMAGQMIMQGFVGFRIPVWVRRLVTMAPAFIVVASGVDATRALVLSQVMLSIALPVPMIALVWFTSRRDLMGRHMNRRVTTVSAVLGTLLVLALNGVLLVQLALG</sequence>
<dbReference type="NCBIfam" id="NF001923">
    <property type="entry name" value="PRK00701.1"/>
    <property type="match status" value="1"/>
</dbReference>
<accession>Q39PJ1</accession>
<keyword evidence="2 7" id="KW-0813">Transport</keyword>
<dbReference type="RefSeq" id="WP_011349269.1">
    <property type="nucleotide sequence ID" value="NC_007509.1"/>
</dbReference>
<feature type="transmembrane region" description="Helical" evidence="7">
    <location>
        <begin position="346"/>
        <end position="364"/>
    </location>
</feature>
<organism evidence="8 9">
    <name type="scientific">Burkholderia lata (strain ATCC 17760 / DSM 23089 / LMG 22485 / NCIMB 9086 / R18194 / 383)</name>
    <dbReference type="NCBI Taxonomy" id="482957"/>
    <lineage>
        <taxon>Bacteria</taxon>
        <taxon>Pseudomonadati</taxon>
        <taxon>Pseudomonadota</taxon>
        <taxon>Betaproteobacteria</taxon>
        <taxon>Burkholderiales</taxon>
        <taxon>Burkholderiaceae</taxon>
        <taxon>Burkholderia</taxon>
        <taxon>Burkholderia cepacia complex</taxon>
    </lineage>
</organism>
<keyword evidence="3 7" id="KW-0812">Transmembrane</keyword>
<dbReference type="NCBIfam" id="TIGR01197">
    <property type="entry name" value="nramp"/>
    <property type="match status" value="1"/>
</dbReference>
<evidence type="ECO:0000256" key="7">
    <source>
        <dbReference type="HAMAP-Rule" id="MF_00221"/>
    </source>
</evidence>
<dbReference type="Pfam" id="PF01566">
    <property type="entry name" value="Nramp"/>
    <property type="match status" value="1"/>
</dbReference>
<evidence type="ECO:0000256" key="4">
    <source>
        <dbReference type="ARBA" id="ARBA00022847"/>
    </source>
</evidence>
<evidence type="ECO:0000256" key="1">
    <source>
        <dbReference type="ARBA" id="ARBA00004141"/>
    </source>
</evidence>
<dbReference type="GeneID" id="45092001"/>
<feature type="transmembrane region" description="Helical" evidence="7">
    <location>
        <begin position="173"/>
        <end position="193"/>
    </location>
</feature>
<protein>
    <recommendedName>
        <fullName evidence="7">Divalent metal cation transporter MntH</fullName>
    </recommendedName>
</protein>
<dbReference type="NCBIfam" id="NF037982">
    <property type="entry name" value="Nramp_1"/>
    <property type="match status" value="1"/>
</dbReference>
<dbReference type="InterPro" id="IPR001046">
    <property type="entry name" value="NRAMP_fam"/>
</dbReference>
<dbReference type="PRINTS" id="PR00447">
    <property type="entry name" value="NATRESASSCMP"/>
</dbReference>
<dbReference type="HAMAP" id="MF_00221">
    <property type="entry name" value="NRAMP"/>
    <property type="match status" value="1"/>
</dbReference>
<feature type="transmembrane region" description="Helical" evidence="7">
    <location>
        <begin position="411"/>
        <end position="431"/>
    </location>
</feature>
<comment type="similarity">
    <text evidence="7">Belongs to the NRAMP family.</text>
</comment>
<dbReference type="HOGENOM" id="CLU_020088_2_0_4"/>
<dbReference type="Proteomes" id="UP000002705">
    <property type="component" value="Chromosome 3"/>
</dbReference>
<feature type="transmembrane region" description="Helical" evidence="7">
    <location>
        <begin position="303"/>
        <end position="326"/>
    </location>
</feature>
<evidence type="ECO:0000256" key="5">
    <source>
        <dbReference type="ARBA" id="ARBA00022989"/>
    </source>
</evidence>
<dbReference type="GO" id="GO:0034755">
    <property type="term" value="P:iron ion transmembrane transport"/>
    <property type="evidence" value="ECO:0007669"/>
    <property type="project" value="TreeGrafter"/>
</dbReference>
<keyword evidence="7" id="KW-0997">Cell inner membrane</keyword>
<feature type="transmembrane region" description="Helical" evidence="7">
    <location>
        <begin position="370"/>
        <end position="391"/>
    </location>
</feature>
<gene>
    <name evidence="7" type="primary">mntH</name>
    <name evidence="8" type="ordered locus">Bcep18194_C6575</name>
</gene>
<reference evidence="8" key="1">
    <citation type="submission" date="2009-01" db="EMBL/GenBank/DDBJ databases">
        <title>Complete sequence of chromosome 3 of Burkholderia sp. 383.</title>
        <authorList>
            <consortium name="US DOE Joint Genome Institute"/>
            <person name="Copeland A."/>
            <person name="Lucas S."/>
            <person name="Lapidus A."/>
            <person name="Barry K."/>
            <person name="Detter J.C."/>
            <person name="Glavina T."/>
            <person name="Hammon N."/>
            <person name="Israni S."/>
            <person name="Pitluck S."/>
            <person name="Chain P."/>
            <person name="Malfatti S."/>
            <person name="Shin M."/>
            <person name="Vergez L."/>
            <person name="Schmutz J."/>
            <person name="Larimer F."/>
            <person name="Land M."/>
            <person name="Kyrpides N."/>
            <person name="Lykidis A."/>
            <person name="Richardson P."/>
        </authorList>
    </citation>
    <scope>NUCLEOTIDE SEQUENCE</scope>
    <source>
        <strain evidence="8">383</strain>
    </source>
</reference>
<dbReference type="GO" id="GO:0005886">
    <property type="term" value="C:plasma membrane"/>
    <property type="evidence" value="ECO:0007669"/>
    <property type="project" value="UniProtKB-SubCell"/>
</dbReference>
<feature type="transmembrane region" description="Helical" evidence="7">
    <location>
        <begin position="135"/>
        <end position="161"/>
    </location>
</feature>
<keyword evidence="5 7" id="KW-1133">Transmembrane helix</keyword>
<keyword evidence="6 7" id="KW-0472">Membrane</keyword>
<keyword evidence="4 7" id="KW-0769">Symport</keyword>